<reference evidence="1 2" key="1">
    <citation type="submission" date="2016-10" db="EMBL/GenBank/DDBJ databases">
        <authorList>
            <person name="de Groot N.N."/>
        </authorList>
    </citation>
    <scope>NUCLEOTIDE SEQUENCE [LARGE SCALE GENOMIC DNA]</scope>
    <source>
        <strain evidence="1 2">CGMCC 1.3401</strain>
    </source>
</reference>
<evidence type="ECO:0000313" key="2">
    <source>
        <dbReference type="Proteomes" id="UP000199542"/>
    </source>
</evidence>
<organism evidence="1 2">
    <name type="scientific">Rhizobium mongolense subsp. loessense</name>
    <dbReference type="NCBI Taxonomy" id="158890"/>
    <lineage>
        <taxon>Bacteria</taxon>
        <taxon>Pseudomonadati</taxon>
        <taxon>Pseudomonadota</taxon>
        <taxon>Alphaproteobacteria</taxon>
        <taxon>Hyphomicrobiales</taxon>
        <taxon>Rhizobiaceae</taxon>
        <taxon>Rhizobium/Agrobacterium group</taxon>
        <taxon>Rhizobium</taxon>
    </lineage>
</organism>
<dbReference type="AlphaFoldDB" id="A0A1G4PTG8"/>
<proteinExistence type="predicted"/>
<accession>A0A1G4PTG8</accession>
<protein>
    <submittedName>
        <fullName evidence="1">Uncharacterized protein</fullName>
    </submittedName>
</protein>
<dbReference type="EMBL" id="FMTM01000001">
    <property type="protein sequence ID" value="SCW35537.1"/>
    <property type="molecule type" value="Genomic_DNA"/>
</dbReference>
<gene>
    <name evidence="1" type="ORF">SAMN02927900_00950</name>
</gene>
<sequence>MNRDQLSIDSDGCLGARCSDPSFELGKLVAAFTEARLDFPVIFATPTAIWTYAISRVATCASAFVRDDFRCSELTLTPSAAMTSGLAMPMKASTLFR</sequence>
<evidence type="ECO:0000313" key="1">
    <source>
        <dbReference type="EMBL" id="SCW35537.1"/>
    </source>
</evidence>
<dbReference type="Proteomes" id="UP000199542">
    <property type="component" value="Unassembled WGS sequence"/>
</dbReference>
<name>A0A1G4PTG8_9HYPH</name>